<dbReference type="EMBL" id="LSSN01000557">
    <property type="protein sequence ID" value="OMJ23341.1"/>
    <property type="molecule type" value="Genomic_DNA"/>
</dbReference>
<dbReference type="AlphaFoldDB" id="A0A1R1Y8Q9"/>
<protein>
    <submittedName>
        <fullName evidence="1">Uncharacterized protein</fullName>
    </submittedName>
</protein>
<name>A0A1R1Y8Q9_9FUNG</name>
<gene>
    <name evidence="1" type="ORF">AYI70_g2324</name>
</gene>
<sequence>METSTTSTQSLDTRIWTKVASTNLKPPEGIASGYKKINYKNTNTYKPISIMKMVSGIKPKAIKSIYMGVTPFKLGCRLGEFKVDIYVIIEEILGQIGEIKSCFEVYNKRAFLFLKFKDENSEQIVKNKEIKFA</sequence>
<evidence type="ECO:0000313" key="1">
    <source>
        <dbReference type="EMBL" id="OMJ23341.1"/>
    </source>
</evidence>
<proteinExistence type="predicted"/>
<comment type="caution">
    <text evidence="1">The sequence shown here is derived from an EMBL/GenBank/DDBJ whole genome shotgun (WGS) entry which is preliminary data.</text>
</comment>
<accession>A0A1R1Y8Q9</accession>
<keyword evidence="2" id="KW-1185">Reference proteome</keyword>
<evidence type="ECO:0000313" key="2">
    <source>
        <dbReference type="Proteomes" id="UP000187283"/>
    </source>
</evidence>
<reference evidence="1 2" key="1">
    <citation type="submission" date="2017-01" db="EMBL/GenBank/DDBJ databases">
        <authorList>
            <person name="Mah S.A."/>
            <person name="Swanson W.J."/>
            <person name="Moy G.W."/>
            <person name="Vacquier V.D."/>
        </authorList>
    </citation>
    <scope>NUCLEOTIDE SEQUENCE [LARGE SCALE GENOMIC DNA]</scope>
    <source>
        <strain evidence="1 2">GSMNP</strain>
    </source>
</reference>
<dbReference type="Proteomes" id="UP000187283">
    <property type="component" value="Unassembled WGS sequence"/>
</dbReference>
<organism evidence="1 2">
    <name type="scientific">Smittium culicis</name>
    <dbReference type="NCBI Taxonomy" id="133412"/>
    <lineage>
        <taxon>Eukaryota</taxon>
        <taxon>Fungi</taxon>
        <taxon>Fungi incertae sedis</taxon>
        <taxon>Zoopagomycota</taxon>
        <taxon>Kickxellomycotina</taxon>
        <taxon>Harpellomycetes</taxon>
        <taxon>Harpellales</taxon>
        <taxon>Legeriomycetaceae</taxon>
        <taxon>Smittium</taxon>
    </lineage>
</organism>